<dbReference type="AlphaFoldDB" id="W8VRK7"/>
<evidence type="ECO:0000313" key="1">
    <source>
        <dbReference type="EMBL" id="BAO56329.1"/>
    </source>
</evidence>
<reference evidence="1 2" key="1">
    <citation type="journal article" date="2014" name="Proc. Natl. Acad. Sci. U.S.A.">
        <title>Functional characterization of flavobacteria rhodopsins reveals a unique class of light-driven chloride pump in bacteria.</title>
        <authorList>
            <person name="Yoshizawa S."/>
            <person name="Kumagai Y."/>
            <person name="Kim H."/>
            <person name="Ogura Y."/>
            <person name="Hayashi T."/>
            <person name="Iwasaki W."/>
            <person name="DeLong E.F."/>
            <person name="Kogure K."/>
        </authorList>
    </citation>
    <scope>NUCLEOTIDE SEQUENCE [LARGE SCALE GENOMIC DNA]</scope>
    <source>
        <strain evidence="1 2">S1-08</strain>
    </source>
</reference>
<dbReference type="EMBL" id="AP014548">
    <property type="protein sequence ID" value="BAO56329.1"/>
    <property type="molecule type" value="Genomic_DNA"/>
</dbReference>
<organism evidence="1 2">
    <name type="scientific">Nonlabens marinus S1-08</name>
    <dbReference type="NCBI Taxonomy" id="1454201"/>
    <lineage>
        <taxon>Bacteria</taxon>
        <taxon>Pseudomonadati</taxon>
        <taxon>Bacteroidota</taxon>
        <taxon>Flavobacteriia</taxon>
        <taxon>Flavobacteriales</taxon>
        <taxon>Flavobacteriaceae</taxon>
        <taxon>Nonlabens</taxon>
    </lineage>
</organism>
<protein>
    <submittedName>
        <fullName evidence="1">Uncharacterized protein</fullName>
    </submittedName>
</protein>
<dbReference type="Proteomes" id="UP000031760">
    <property type="component" value="Chromosome"/>
</dbReference>
<evidence type="ECO:0000313" key="2">
    <source>
        <dbReference type="Proteomes" id="UP000031760"/>
    </source>
</evidence>
<gene>
    <name evidence="1" type="ORF">NMS_2320</name>
</gene>
<accession>W8VRK7</accession>
<proteinExistence type="predicted"/>
<sequence length="48" mass="5756">MEHCSLRLTRFRESLTVNGLCMKRSVYKNETLSLKHRAEFIYLLKKPN</sequence>
<dbReference type="HOGENOM" id="CLU_3155503_0_0_10"/>
<dbReference type="KEGG" id="nmf:NMS_2320"/>
<keyword evidence="2" id="KW-1185">Reference proteome</keyword>
<name>W8VRK7_9FLAO</name>